<reference evidence="2" key="1">
    <citation type="journal article" date="2023" name="Mol. Phylogenet. Evol.">
        <title>Genome-scale phylogeny and comparative genomics of the fungal order Sordariales.</title>
        <authorList>
            <person name="Hensen N."/>
            <person name="Bonometti L."/>
            <person name="Westerberg I."/>
            <person name="Brannstrom I.O."/>
            <person name="Guillou S."/>
            <person name="Cros-Aarteil S."/>
            <person name="Calhoun S."/>
            <person name="Haridas S."/>
            <person name="Kuo A."/>
            <person name="Mondo S."/>
            <person name="Pangilinan J."/>
            <person name="Riley R."/>
            <person name="LaButti K."/>
            <person name="Andreopoulos B."/>
            <person name="Lipzen A."/>
            <person name="Chen C."/>
            <person name="Yan M."/>
            <person name="Daum C."/>
            <person name="Ng V."/>
            <person name="Clum A."/>
            <person name="Steindorff A."/>
            <person name="Ohm R.A."/>
            <person name="Martin F."/>
            <person name="Silar P."/>
            <person name="Natvig D.O."/>
            <person name="Lalanne C."/>
            <person name="Gautier V."/>
            <person name="Ament-Velasquez S.L."/>
            <person name="Kruys A."/>
            <person name="Hutchinson M.I."/>
            <person name="Powell A.J."/>
            <person name="Barry K."/>
            <person name="Miller A.N."/>
            <person name="Grigoriev I.V."/>
            <person name="Debuchy R."/>
            <person name="Gladieux P."/>
            <person name="Hiltunen Thoren M."/>
            <person name="Johannesson H."/>
        </authorList>
    </citation>
    <scope>NUCLEOTIDE SEQUENCE</scope>
    <source>
        <strain evidence="2">CBS 626.80</strain>
    </source>
</reference>
<name>A0AAN6SDN5_9PEZI</name>
<reference evidence="2" key="2">
    <citation type="submission" date="2023-06" db="EMBL/GenBank/DDBJ databases">
        <authorList>
            <consortium name="Lawrence Berkeley National Laboratory"/>
            <person name="Mondo S.J."/>
            <person name="Hensen N."/>
            <person name="Bonometti L."/>
            <person name="Westerberg I."/>
            <person name="Brannstrom I.O."/>
            <person name="Guillou S."/>
            <person name="Cros-Aarteil S."/>
            <person name="Calhoun S."/>
            <person name="Haridas S."/>
            <person name="Kuo A."/>
            <person name="Pangilinan J."/>
            <person name="Riley R."/>
            <person name="Labutti K."/>
            <person name="Andreopoulos B."/>
            <person name="Lipzen A."/>
            <person name="Chen C."/>
            <person name="Yanf M."/>
            <person name="Daum C."/>
            <person name="Ng V."/>
            <person name="Clum A."/>
            <person name="Steindorff A."/>
            <person name="Ohm R."/>
            <person name="Martin F."/>
            <person name="Silar P."/>
            <person name="Natvig D."/>
            <person name="Lalanne C."/>
            <person name="Gautier V."/>
            <person name="Ament-Velasquez S.L."/>
            <person name="Kruys A."/>
            <person name="Hutchinson M.I."/>
            <person name="Powell A.J."/>
            <person name="Barry K."/>
            <person name="Miller A.N."/>
            <person name="Grigoriev I.V."/>
            <person name="Debuchy R."/>
            <person name="Gladieux P."/>
            <person name="Thoren M.H."/>
            <person name="Johannesson H."/>
        </authorList>
    </citation>
    <scope>NUCLEOTIDE SEQUENCE</scope>
    <source>
        <strain evidence="2">CBS 626.80</strain>
    </source>
</reference>
<evidence type="ECO:0000256" key="1">
    <source>
        <dbReference type="SAM" id="MobiDB-lite"/>
    </source>
</evidence>
<evidence type="ECO:0000313" key="2">
    <source>
        <dbReference type="EMBL" id="KAK3949161.1"/>
    </source>
</evidence>
<accession>A0AAN6SDN5</accession>
<protein>
    <submittedName>
        <fullName evidence="2">Uncharacterized protein</fullName>
    </submittedName>
</protein>
<comment type="caution">
    <text evidence="2">The sequence shown here is derived from an EMBL/GenBank/DDBJ whole genome shotgun (WGS) entry which is preliminary data.</text>
</comment>
<keyword evidence="3" id="KW-1185">Reference proteome</keyword>
<dbReference type="AlphaFoldDB" id="A0AAN6SDN5"/>
<sequence length="274" mass="31085">MALEDNALRNTLNVYGLLNYLEEDVQPPTPKDLNAPTAAEKKAAENWRVERARVLLAITNSMKSRNVQILLQNSGWNPADRDPKRLYDLIKRVIPKVSQESIGMVIKEYTSLNRDSFDSMASFLNRHFFLRKRWNDLKLTVSPQVEIWFLLNGLESSYPLHHRLWVNDLTNGHLTMSDLLDKLNTIATTEATTPALSVQVKAGTKDKEDTKSSNNKKDKKKGRREMIDCTHPGCKRQIPTGFVYTACGGHHRNPTMTIPEFSMLGAILNPAGFH</sequence>
<dbReference type="Proteomes" id="UP001303222">
    <property type="component" value="Unassembled WGS sequence"/>
</dbReference>
<organism evidence="2 3">
    <name type="scientific">Pseudoneurospora amorphoporcata</name>
    <dbReference type="NCBI Taxonomy" id="241081"/>
    <lineage>
        <taxon>Eukaryota</taxon>
        <taxon>Fungi</taxon>
        <taxon>Dikarya</taxon>
        <taxon>Ascomycota</taxon>
        <taxon>Pezizomycotina</taxon>
        <taxon>Sordariomycetes</taxon>
        <taxon>Sordariomycetidae</taxon>
        <taxon>Sordariales</taxon>
        <taxon>Sordariaceae</taxon>
        <taxon>Pseudoneurospora</taxon>
    </lineage>
</organism>
<proteinExistence type="predicted"/>
<feature type="region of interest" description="Disordered" evidence="1">
    <location>
        <begin position="199"/>
        <end position="224"/>
    </location>
</feature>
<evidence type="ECO:0000313" key="3">
    <source>
        <dbReference type="Proteomes" id="UP001303222"/>
    </source>
</evidence>
<gene>
    <name evidence="2" type="ORF">QBC32DRAFT_349737</name>
</gene>
<dbReference type="EMBL" id="MU859225">
    <property type="protein sequence ID" value="KAK3949161.1"/>
    <property type="molecule type" value="Genomic_DNA"/>
</dbReference>